<protein>
    <submittedName>
        <fullName evidence="1">Uncharacterized protein</fullName>
    </submittedName>
</protein>
<dbReference type="EMBL" id="BGPR01003823">
    <property type="protein sequence ID" value="GBM92841.1"/>
    <property type="molecule type" value="Genomic_DNA"/>
</dbReference>
<evidence type="ECO:0000313" key="1">
    <source>
        <dbReference type="EMBL" id="GBM92841.1"/>
    </source>
</evidence>
<dbReference type="Proteomes" id="UP000499080">
    <property type="component" value="Unassembled WGS sequence"/>
</dbReference>
<evidence type="ECO:0000313" key="2">
    <source>
        <dbReference type="Proteomes" id="UP000499080"/>
    </source>
</evidence>
<name>A0A4Y2JR14_ARAVE</name>
<dbReference type="AlphaFoldDB" id="A0A4Y2JR14"/>
<keyword evidence="2" id="KW-1185">Reference proteome</keyword>
<organism evidence="1 2">
    <name type="scientific">Araneus ventricosus</name>
    <name type="common">Orbweaver spider</name>
    <name type="synonym">Epeira ventricosa</name>
    <dbReference type="NCBI Taxonomy" id="182803"/>
    <lineage>
        <taxon>Eukaryota</taxon>
        <taxon>Metazoa</taxon>
        <taxon>Ecdysozoa</taxon>
        <taxon>Arthropoda</taxon>
        <taxon>Chelicerata</taxon>
        <taxon>Arachnida</taxon>
        <taxon>Araneae</taxon>
        <taxon>Araneomorphae</taxon>
        <taxon>Entelegynae</taxon>
        <taxon>Araneoidea</taxon>
        <taxon>Araneidae</taxon>
        <taxon>Araneus</taxon>
    </lineage>
</organism>
<sequence>MVMSRVCVNIKYFSKDYAQFSFDKVSKLLSENIKITHPPAGVMWKFEKEGYRVKCIPCQLIMGQNYEVHPKVPLGPRWLSGKISAWGSRRLQVRNSIPLKIPRVRGSVAH</sequence>
<proteinExistence type="predicted"/>
<gene>
    <name evidence="1" type="ORF">AVEN_222038_1</name>
</gene>
<reference evidence="1 2" key="1">
    <citation type="journal article" date="2019" name="Sci. Rep.">
        <title>Orb-weaving spider Araneus ventricosus genome elucidates the spidroin gene catalogue.</title>
        <authorList>
            <person name="Kono N."/>
            <person name="Nakamura H."/>
            <person name="Ohtoshi R."/>
            <person name="Moran D.A.P."/>
            <person name="Shinohara A."/>
            <person name="Yoshida Y."/>
            <person name="Fujiwara M."/>
            <person name="Mori M."/>
            <person name="Tomita M."/>
            <person name="Arakawa K."/>
        </authorList>
    </citation>
    <scope>NUCLEOTIDE SEQUENCE [LARGE SCALE GENOMIC DNA]</scope>
</reference>
<accession>A0A4Y2JR14</accession>
<comment type="caution">
    <text evidence="1">The sequence shown here is derived from an EMBL/GenBank/DDBJ whole genome shotgun (WGS) entry which is preliminary data.</text>
</comment>